<comment type="caution">
    <text evidence="2">The sequence shown here is derived from an EMBL/GenBank/DDBJ whole genome shotgun (WGS) entry which is preliminary data.</text>
</comment>
<evidence type="ECO:0000313" key="4">
    <source>
        <dbReference type="Proteomes" id="UP000051497"/>
    </source>
</evidence>
<evidence type="ECO:0000256" key="1">
    <source>
        <dbReference type="SAM" id="MobiDB-lite"/>
    </source>
</evidence>
<keyword evidence="4" id="KW-1185">Reference proteome</keyword>
<dbReference type="EMBL" id="LKAJ01000008">
    <property type="protein sequence ID" value="KRG20827.1"/>
    <property type="molecule type" value="Genomic_DNA"/>
</dbReference>
<sequence length="58" mass="6927">MRYIPDHEEAADSHHEESDHTPGGDHNHNLNRKRDEELKRVSDTRKEQRDKPRKSRGK</sequence>
<protein>
    <submittedName>
        <fullName evidence="2">Uncharacterized protein</fullName>
    </submittedName>
</protein>
<proteinExistence type="predicted"/>
<reference evidence="3" key="2">
    <citation type="journal article" date="2016" name="Genome Announc.">
        <title>Draft Genome Sequences of Two Novel Amoeba-Resistant Intranuclear Bacteria, 'Candidatus Berkiella cookevillensis' and 'Candidatus Berkiella aquae'.</title>
        <authorList>
            <person name="Mehari Y.T."/>
            <person name="Arivett B.A."/>
            <person name="Farone A.L."/>
            <person name="Gunderson J.H."/>
            <person name="Farone M.B."/>
        </authorList>
    </citation>
    <scope>NUCLEOTIDE SEQUENCE</scope>
    <source>
        <strain evidence="3">HT99</strain>
    </source>
</reference>
<organism evidence="2">
    <name type="scientific">Candidatus Berkiella aquae</name>
    <dbReference type="NCBI Taxonomy" id="295108"/>
    <lineage>
        <taxon>Bacteria</taxon>
        <taxon>Pseudomonadati</taxon>
        <taxon>Pseudomonadota</taxon>
        <taxon>Gammaproteobacteria</taxon>
        <taxon>Candidatus Berkiellales</taxon>
        <taxon>Candidatus Berkiellaceae</taxon>
        <taxon>Candidatus Berkiella</taxon>
    </lineage>
</organism>
<reference evidence="2" key="1">
    <citation type="submission" date="2015-09" db="EMBL/GenBank/DDBJ databases">
        <title>Draft Genome Sequences of Two Novel Amoeba-resistant Intranuclear Bacteria, Candidatus Berkiella cookevillensis and Candidatus Berkiella aquae.</title>
        <authorList>
            <person name="Mehari Y.T."/>
            <person name="Arivett B.A."/>
            <person name="Farone A.L."/>
            <person name="Gunderson J.H."/>
            <person name="Farone M.B."/>
        </authorList>
    </citation>
    <scope>NUCLEOTIDE SEQUENCE [LARGE SCALE GENOMIC DNA]</scope>
    <source>
        <strain evidence="2">HT99</strain>
    </source>
</reference>
<dbReference type="AlphaFoldDB" id="A0A0Q9YJI8"/>
<dbReference type="STRING" id="295108.HT99x_02044"/>
<dbReference type="RefSeq" id="WP_158003395.1">
    <property type="nucleotide sequence ID" value="NZ_LKAJ02000001.1"/>
</dbReference>
<feature type="region of interest" description="Disordered" evidence="1">
    <location>
        <begin position="1"/>
        <end position="58"/>
    </location>
</feature>
<name>A0A0Q9YJI8_9GAMM</name>
<evidence type="ECO:0000313" key="3">
    <source>
        <dbReference type="EMBL" id="MCS5711304.1"/>
    </source>
</evidence>
<accession>A0A0Q9YJI8</accession>
<reference evidence="3" key="3">
    <citation type="submission" date="2021-06" db="EMBL/GenBank/DDBJ databases">
        <title>Genomic Description and Analysis of Intracellular Bacteria, Candidatus Berkiella cookevillensis and Candidatus Berkiella aquae.</title>
        <authorList>
            <person name="Kidane D.T."/>
            <person name="Mehari Y.T."/>
            <person name="Rice F.C."/>
            <person name="Arivett B.A."/>
            <person name="Farone A.L."/>
            <person name="Berk S.G."/>
            <person name="Farone M.B."/>
        </authorList>
    </citation>
    <scope>NUCLEOTIDE SEQUENCE</scope>
    <source>
        <strain evidence="3">HT99</strain>
    </source>
</reference>
<dbReference type="EMBL" id="LKAJ02000001">
    <property type="protein sequence ID" value="MCS5711304.1"/>
    <property type="molecule type" value="Genomic_DNA"/>
</dbReference>
<evidence type="ECO:0000313" key="2">
    <source>
        <dbReference type="EMBL" id="KRG20827.1"/>
    </source>
</evidence>
<dbReference type="Proteomes" id="UP000051497">
    <property type="component" value="Unassembled WGS sequence"/>
</dbReference>
<feature type="compositionally biased region" description="Basic and acidic residues" evidence="1">
    <location>
        <begin position="1"/>
        <end position="50"/>
    </location>
</feature>
<gene>
    <name evidence="3" type="ORF">HT99x_007645</name>
    <name evidence="2" type="ORF">HT99x_02044</name>
</gene>